<feature type="non-terminal residue" evidence="2">
    <location>
        <position position="1"/>
    </location>
</feature>
<protein>
    <submittedName>
        <fullName evidence="2">Uncharacterized protein</fullName>
    </submittedName>
</protein>
<evidence type="ECO:0000313" key="2">
    <source>
        <dbReference type="EMBL" id="CAF5217801.1"/>
    </source>
</evidence>
<gene>
    <name evidence="2" type="ORF">SMN809_LOCUS80651</name>
</gene>
<accession>A0A8S3JE87</accession>
<feature type="region of interest" description="Disordered" evidence="1">
    <location>
        <begin position="87"/>
        <end position="106"/>
    </location>
</feature>
<dbReference type="AlphaFoldDB" id="A0A8S3JE87"/>
<organism evidence="2 3">
    <name type="scientific">Rotaria magnacalcarata</name>
    <dbReference type="NCBI Taxonomy" id="392030"/>
    <lineage>
        <taxon>Eukaryota</taxon>
        <taxon>Metazoa</taxon>
        <taxon>Spiralia</taxon>
        <taxon>Gnathifera</taxon>
        <taxon>Rotifera</taxon>
        <taxon>Eurotatoria</taxon>
        <taxon>Bdelloidea</taxon>
        <taxon>Philodinida</taxon>
        <taxon>Philodinidae</taxon>
        <taxon>Rotaria</taxon>
    </lineage>
</organism>
<reference evidence="2" key="1">
    <citation type="submission" date="2021-02" db="EMBL/GenBank/DDBJ databases">
        <authorList>
            <person name="Nowell W R."/>
        </authorList>
    </citation>
    <scope>NUCLEOTIDE SEQUENCE</scope>
</reference>
<comment type="caution">
    <text evidence="2">The sequence shown here is derived from an EMBL/GenBank/DDBJ whole genome shotgun (WGS) entry which is preliminary data.</text>
</comment>
<name>A0A8S3JE87_9BILA</name>
<proteinExistence type="predicted"/>
<sequence length="106" mass="12469">MHSSKHTHMLWLWWRRQSFYLRRISVMKIIFLLLCIIFLLRKLPNPFSSQYSRISINQNVQWDSISGILAMKKNILLNDPLSSRVKVTKEGTEEPQPSSSSILILL</sequence>
<dbReference type="EMBL" id="CAJOBI010345953">
    <property type="protein sequence ID" value="CAF5217801.1"/>
    <property type="molecule type" value="Genomic_DNA"/>
</dbReference>
<evidence type="ECO:0000313" key="3">
    <source>
        <dbReference type="Proteomes" id="UP000676336"/>
    </source>
</evidence>
<dbReference type="Proteomes" id="UP000676336">
    <property type="component" value="Unassembled WGS sequence"/>
</dbReference>
<evidence type="ECO:0000256" key="1">
    <source>
        <dbReference type="SAM" id="MobiDB-lite"/>
    </source>
</evidence>